<comment type="caution">
    <text evidence="3">The sequence shown here is derived from an EMBL/GenBank/DDBJ whole genome shotgun (WGS) entry which is preliminary data.</text>
</comment>
<organism evidence="3 4">
    <name type="scientific">Fusarium albosuccineum</name>
    <dbReference type="NCBI Taxonomy" id="1237068"/>
    <lineage>
        <taxon>Eukaryota</taxon>
        <taxon>Fungi</taxon>
        <taxon>Dikarya</taxon>
        <taxon>Ascomycota</taxon>
        <taxon>Pezizomycotina</taxon>
        <taxon>Sordariomycetes</taxon>
        <taxon>Hypocreomycetidae</taxon>
        <taxon>Hypocreales</taxon>
        <taxon>Nectriaceae</taxon>
        <taxon>Fusarium</taxon>
        <taxon>Fusarium decemcellulare species complex</taxon>
    </lineage>
</organism>
<accession>A0A8H4LEH5</accession>
<dbReference type="Gene3D" id="1.25.40.20">
    <property type="entry name" value="Ankyrin repeat-containing domain"/>
    <property type="match status" value="1"/>
</dbReference>
<dbReference type="OrthoDB" id="539213at2759"/>
<sequence length="816" mass="91581">MEAVGVGANVLAFVVLGLKCAKEVHNTLSAIKDGPSIVRQLAGELLQLHWILEQLHQSRAATTDSALEGQVRQCYEDLCLLAKPIEKLQVAPQDRITGRFWKRLKVVVSEDDLRRFNNRITQKAAMLSLRLNVLSSNAVYAAKDGSDNIQQKLDLFETSMQKQLESQIAGFLSVERNLSSSHNSAKDTLEAGLSSIQRTLDATSSISSQDTAFMLQLLNEIKDRISSGSTRHGLDPTSGTGDKSESVEESPLDPDQDMLERVNRLCSLIGEKRDAIDVYAEDDEQAESVIEDLHVLLQNIRKQGCPISHRSTETNMCDSCTEKSFSDDLRRFGRSFGQNRLSINSRGKSPPKYAEEYSVIEQTRTLRETETSAGKLSLIVHKRKRTTATEDVDGSDRISGKRRFTDYTMKLALLPDGKRNHRMLMASITQWEAFLGGVSSISHLEVNRVLPAGSEVFQLVKQGRLDELQEMILDGRASVRDHDEYGASLLFVVFNATAQDVRVFARQWAQCRPCRGYMGGGGFGESIQLVWNPDIVAPFAGINTYRDPYGNTSFLIACGNYDHGYTKEILNQFLELGANIHDRDRYGRTCLHICLGSLHFAHKRRQEFKAIQYLVQRGADIFATTDAGESVSDIAYTTRGDFPGVSSYPGDLWDAVLSSCGHNIKDFRSGYRRRPRYRNERDHYNYCRHDFERLWKGREDQCPYWDDKPWPPLEPGESDSDDSEPSSIRYCSSCDSDDQTEWEDESGSDIDTSENRGHFELDYEMQDASEGAEAHQSLDVESAWDGDQSDQEMSEDYDDTGGGVRIAEADGSNEGN</sequence>
<feature type="region of interest" description="Disordered" evidence="1">
    <location>
        <begin position="706"/>
        <end position="816"/>
    </location>
</feature>
<dbReference type="InterPro" id="IPR002110">
    <property type="entry name" value="Ankyrin_rpt"/>
</dbReference>
<proteinExistence type="predicted"/>
<protein>
    <recommendedName>
        <fullName evidence="2">Azaphilone pigments biosynthesis cluster protein L N-terminal domain-containing protein</fullName>
    </recommendedName>
</protein>
<dbReference type="InterPro" id="IPR031348">
    <property type="entry name" value="PigL_N"/>
</dbReference>
<dbReference type="Proteomes" id="UP000554235">
    <property type="component" value="Unassembled WGS sequence"/>
</dbReference>
<dbReference type="InterPro" id="IPR036770">
    <property type="entry name" value="Ankyrin_rpt-contain_sf"/>
</dbReference>
<feature type="domain" description="Azaphilone pigments biosynthesis cluster protein L N-terminal" evidence="2">
    <location>
        <begin position="1"/>
        <end position="123"/>
    </location>
</feature>
<evidence type="ECO:0000313" key="3">
    <source>
        <dbReference type="EMBL" id="KAF4466542.1"/>
    </source>
</evidence>
<keyword evidence="4" id="KW-1185">Reference proteome</keyword>
<evidence type="ECO:0000313" key="4">
    <source>
        <dbReference type="Proteomes" id="UP000554235"/>
    </source>
</evidence>
<feature type="region of interest" description="Disordered" evidence="1">
    <location>
        <begin position="226"/>
        <end position="257"/>
    </location>
</feature>
<dbReference type="SMART" id="SM00248">
    <property type="entry name" value="ANK"/>
    <property type="match status" value="2"/>
</dbReference>
<feature type="compositionally biased region" description="Acidic residues" evidence="1">
    <location>
        <begin position="247"/>
        <end position="257"/>
    </location>
</feature>
<feature type="compositionally biased region" description="Acidic residues" evidence="1">
    <location>
        <begin position="782"/>
        <end position="799"/>
    </location>
</feature>
<gene>
    <name evidence="3" type="ORF">FALBO_6589</name>
</gene>
<evidence type="ECO:0000259" key="2">
    <source>
        <dbReference type="Pfam" id="PF17111"/>
    </source>
</evidence>
<dbReference type="AlphaFoldDB" id="A0A8H4LEH5"/>
<dbReference type="Pfam" id="PF17111">
    <property type="entry name" value="PigL_N"/>
    <property type="match status" value="1"/>
</dbReference>
<dbReference type="EMBL" id="JAADYS010000859">
    <property type="protein sequence ID" value="KAF4466542.1"/>
    <property type="molecule type" value="Genomic_DNA"/>
</dbReference>
<feature type="compositionally biased region" description="Acidic residues" evidence="1">
    <location>
        <begin position="735"/>
        <end position="752"/>
    </location>
</feature>
<name>A0A8H4LEH5_9HYPO</name>
<reference evidence="3 4" key="1">
    <citation type="submission" date="2020-01" db="EMBL/GenBank/DDBJ databases">
        <title>Identification and distribution of gene clusters putatively required for synthesis of sphingolipid metabolism inhibitors in phylogenetically diverse species of the filamentous fungus Fusarium.</title>
        <authorList>
            <person name="Kim H.-S."/>
            <person name="Busman M."/>
            <person name="Brown D.W."/>
            <person name="Divon H."/>
            <person name="Uhlig S."/>
            <person name="Proctor R.H."/>
        </authorList>
    </citation>
    <scope>NUCLEOTIDE SEQUENCE [LARGE SCALE GENOMIC DNA]</scope>
    <source>
        <strain evidence="3 4">NRRL 20459</strain>
    </source>
</reference>
<dbReference type="SUPFAM" id="SSF48403">
    <property type="entry name" value="Ankyrin repeat"/>
    <property type="match status" value="1"/>
</dbReference>
<evidence type="ECO:0000256" key="1">
    <source>
        <dbReference type="SAM" id="MobiDB-lite"/>
    </source>
</evidence>